<organism evidence="2 3">
    <name type="scientific">Portunus trituberculatus</name>
    <name type="common">Swimming crab</name>
    <name type="synonym">Neptunus trituberculatus</name>
    <dbReference type="NCBI Taxonomy" id="210409"/>
    <lineage>
        <taxon>Eukaryota</taxon>
        <taxon>Metazoa</taxon>
        <taxon>Ecdysozoa</taxon>
        <taxon>Arthropoda</taxon>
        <taxon>Crustacea</taxon>
        <taxon>Multicrustacea</taxon>
        <taxon>Malacostraca</taxon>
        <taxon>Eumalacostraca</taxon>
        <taxon>Eucarida</taxon>
        <taxon>Decapoda</taxon>
        <taxon>Pleocyemata</taxon>
        <taxon>Brachyura</taxon>
        <taxon>Eubrachyura</taxon>
        <taxon>Portunoidea</taxon>
        <taxon>Portunidae</taxon>
        <taxon>Portuninae</taxon>
        <taxon>Portunus</taxon>
    </lineage>
</organism>
<protein>
    <submittedName>
        <fullName evidence="2">Uncharacterized protein</fullName>
    </submittedName>
</protein>
<keyword evidence="1" id="KW-0472">Membrane</keyword>
<accession>A0A5B7DKX3</accession>
<dbReference type="Proteomes" id="UP000324222">
    <property type="component" value="Unassembled WGS sequence"/>
</dbReference>
<dbReference type="AlphaFoldDB" id="A0A5B7DKX3"/>
<comment type="caution">
    <text evidence="2">The sequence shown here is derived from an EMBL/GenBank/DDBJ whole genome shotgun (WGS) entry which is preliminary data.</text>
</comment>
<gene>
    <name evidence="2" type="ORF">E2C01_014656</name>
</gene>
<sequence length="116" mass="12819">MRKGARHVKTDEVNGCLLVTRVASHVFLAGHAATLTQTHQLLNRPDTKTETILWYSCLCLSCSPAVLAGRVLGLFSMMSPTLPASRSQLRTCKCETSKGTVWFRSQAACRIKVNRK</sequence>
<keyword evidence="1" id="KW-0812">Transmembrane</keyword>
<evidence type="ECO:0000313" key="3">
    <source>
        <dbReference type="Proteomes" id="UP000324222"/>
    </source>
</evidence>
<evidence type="ECO:0000256" key="1">
    <source>
        <dbReference type="SAM" id="Phobius"/>
    </source>
</evidence>
<dbReference type="EMBL" id="VSRR010001001">
    <property type="protein sequence ID" value="MPC21664.1"/>
    <property type="molecule type" value="Genomic_DNA"/>
</dbReference>
<feature type="transmembrane region" description="Helical" evidence="1">
    <location>
        <begin position="52"/>
        <end position="72"/>
    </location>
</feature>
<keyword evidence="1" id="KW-1133">Transmembrane helix</keyword>
<reference evidence="2 3" key="1">
    <citation type="submission" date="2019-05" db="EMBL/GenBank/DDBJ databases">
        <title>Another draft genome of Portunus trituberculatus and its Hox gene families provides insights of decapod evolution.</title>
        <authorList>
            <person name="Jeong J.-H."/>
            <person name="Song I."/>
            <person name="Kim S."/>
            <person name="Choi T."/>
            <person name="Kim D."/>
            <person name="Ryu S."/>
            <person name="Kim W."/>
        </authorList>
    </citation>
    <scope>NUCLEOTIDE SEQUENCE [LARGE SCALE GENOMIC DNA]</scope>
    <source>
        <tissue evidence="2">Muscle</tissue>
    </source>
</reference>
<name>A0A5B7DKX3_PORTR</name>
<keyword evidence="3" id="KW-1185">Reference proteome</keyword>
<evidence type="ECO:0000313" key="2">
    <source>
        <dbReference type="EMBL" id="MPC21664.1"/>
    </source>
</evidence>
<proteinExistence type="predicted"/>